<organism evidence="2 3">
    <name type="scientific">Lolium multiflorum</name>
    <name type="common">Italian ryegrass</name>
    <name type="synonym">Lolium perenne subsp. multiflorum</name>
    <dbReference type="NCBI Taxonomy" id="4521"/>
    <lineage>
        <taxon>Eukaryota</taxon>
        <taxon>Viridiplantae</taxon>
        <taxon>Streptophyta</taxon>
        <taxon>Embryophyta</taxon>
        <taxon>Tracheophyta</taxon>
        <taxon>Spermatophyta</taxon>
        <taxon>Magnoliopsida</taxon>
        <taxon>Liliopsida</taxon>
        <taxon>Poales</taxon>
        <taxon>Poaceae</taxon>
        <taxon>BOP clade</taxon>
        <taxon>Pooideae</taxon>
        <taxon>Poodae</taxon>
        <taxon>Poeae</taxon>
        <taxon>Poeae Chloroplast Group 2 (Poeae type)</taxon>
        <taxon>Loliodinae</taxon>
        <taxon>Loliinae</taxon>
        <taxon>Lolium</taxon>
    </lineage>
</organism>
<feature type="compositionally biased region" description="Polar residues" evidence="1">
    <location>
        <begin position="66"/>
        <end position="75"/>
    </location>
</feature>
<dbReference type="Proteomes" id="UP001231189">
    <property type="component" value="Unassembled WGS sequence"/>
</dbReference>
<protein>
    <submittedName>
        <fullName evidence="2">Uncharacterized protein</fullName>
    </submittedName>
</protein>
<dbReference type="EMBL" id="JAUUTY010000007">
    <property type="protein sequence ID" value="KAK1608392.1"/>
    <property type="molecule type" value="Genomic_DNA"/>
</dbReference>
<gene>
    <name evidence="2" type="ORF">QYE76_032065</name>
</gene>
<name>A0AAD8QTC3_LOLMU</name>
<reference evidence="2" key="1">
    <citation type="submission" date="2023-07" db="EMBL/GenBank/DDBJ databases">
        <title>A chromosome-level genome assembly of Lolium multiflorum.</title>
        <authorList>
            <person name="Chen Y."/>
            <person name="Copetti D."/>
            <person name="Kolliker R."/>
            <person name="Studer B."/>
        </authorList>
    </citation>
    <scope>NUCLEOTIDE SEQUENCE</scope>
    <source>
        <strain evidence="2">02402/16</strain>
        <tissue evidence="2">Leaf</tissue>
    </source>
</reference>
<keyword evidence="3" id="KW-1185">Reference proteome</keyword>
<dbReference type="AlphaFoldDB" id="A0AAD8QTC3"/>
<evidence type="ECO:0000256" key="1">
    <source>
        <dbReference type="SAM" id="MobiDB-lite"/>
    </source>
</evidence>
<evidence type="ECO:0000313" key="3">
    <source>
        <dbReference type="Proteomes" id="UP001231189"/>
    </source>
</evidence>
<evidence type="ECO:0000313" key="2">
    <source>
        <dbReference type="EMBL" id="KAK1608392.1"/>
    </source>
</evidence>
<sequence length="121" mass="13252">MTRARVKALHEKVNSILSTLNLGTTLDGMLPHANVLCVIRYEHREEYVTGGPTPDKEGGEEGLQPEATTQDQHYQPQHPGTAGLDTPALPAPSDRHCRPAHPALPAPNRRHCRPSILTTLQ</sequence>
<feature type="region of interest" description="Disordered" evidence="1">
    <location>
        <begin position="48"/>
        <end position="121"/>
    </location>
</feature>
<comment type="caution">
    <text evidence="2">The sequence shown here is derived from an EMBL/GenBank/DDBJ whole genome shotgun (WGS) entry which is preliminary data.</text>
</comment>
<accession>A0AAD8QTC3</accession>
<proteinExistence type="predicted"/>